<feature type="region of interest" description="Disordered" evidence="1">
    <location>
        <begin position="278"/>
        <end position="298"/>
    </location>
</feature>
<reference evidence="2 3" key="1">
    <citation type="submission" date="2016-09" db="EMBL/GenBank/DDBJ databases">
        <title>Extensive genetic diversity and differential bi-allelic expression allows diatom success in the polar Southern Ocean.</title>
        <authorList>
            <consortium name="DOE Joint Genome Institute"/>
            <person name="Mock T."/>
            <person name="Otillar R.P."/>
            <person name="Strauss J."/>
            <person name="Dupont C."/>
            <person name="Frickenhaus S."/>
            <person name="Maumus F."/>
            <person name="Mcmullan M."/>
            <person name="Sanges R."/>
            <person name="Schmutz J."/>
            <person name="Toseland A."/>
            <person name="Valas R."/>
            <person name="Veluchamy A."/>
            <person name="Ward B.J."/>
            <person name="Allen A."/>
            <person name="Barry K."/>
            <person name="Falciatore A."/>
            <person name="Ferrante M."/>
            <person name="Fortunato A.E."/>
            <person name="Gloeckner G."/>
            <person name="Gruber A."/>
            <person name="Hipkin R."/>
            <person name="Janech M."/>
            <person name="Kroth P."/>
            <person name="Leese F."/>
            <person name="Lindquist E."/>
            <person name="Lyon B.R."/>
            <person name="Martin J."/>
            <person name="Mayer C."/>
            <person name="Parker M."/>
            <person name="Quesneville H."/>
            <person name="Raymond J."/>
            <person name="Uhlig C."/>
            <person name="Valentin K.U."/>
            <person name="Worden A.Z."/>
            <person name="Armbrust E.V."/>
            <person name="Bowler C."/>
            <person name="Green B."/>
            <person name="Moulton V."/>
            <person name="Van Oosterhout C."/>
            <person name="Grigoriev I."/>
        </authorList>
    </citation>
    <scope>NUCLEOTIDE SEQUENCE [LARGE SCALE GENOMIC DNA]</scope>
    <source>
        <strain evidence="2 3">CCMP1102</strain>
    </source>
</reference>
<proteinExistence type="predicted"/>
<feature type="compositionally biased region" description="Basic and acidic residues" evidence="1">
    <location>
        <begin position="285"/>
        <end position="298"/>
    </location>
</feature>
<sequence length="487" mass="56818">MSRHGLTDRTPREMRQIKQKQKVIKEKANDTSTSTIVLPDWIIDYITWHTKQRTLYKDIELLTNPNAPSILIHYSDQYSEGLAGRFTKINRLLWFAYDRKLLLLIVFYDSPMPLETFLIPPSIDTMNQEFKSNIGTWNWTVPILQNKTDTAYNVIQNYESVFGKKKKKRKNRIGKKEKARKVNTKESSELDTIVSNRKRLFFDKNEIVRIGQSGHINIRLDRIPYHIDNNKSNTTTTTTTTGPGYIPFSSYWRLFFQPSIELQHRLDNTYQELNLIKHTNNNNNSRKEDDENDSKNENQNENQLYKLIVYDAIHCRIRHPAHHNIITHEMEYDLFDKERRIIDMNIDVDVNTTISSSMSLLDWKHQKENAIRTANHAVQCSNWLTSSMTSKQADVEAEQAELELVYLLEGYYSTFIDLYIASNARCITMGVGRFAYLASRISSSSSSSNSNDGSKKCVQLHEKHSEDIMKRWGFHSGIFNIIQQCPI</sequence>
<gene>
    <name evidence="2" type="ORF">FRACYDRAFT_254189</name>
</gene>
<evidence type="ECO:0000313" key="3">
    <source>
        <dbReference type="Proteomes" id="UP000095751"/>
    </source>
</evidence>
<accession>A0A1E7EL57</accession>
<evidence type="ECO:0000313" key="2">
    <source>
        <dbReference type="EMBL" id="OEU06638.1"/>
    </source>
</evidence>
<dbReference type="InParanoid" id="A0A1E7EL57"/>
<dbReference type="Proteomes" id="UP000095751">
    <property type="component" value="Unassembled WGS sequence"/>
</dbReference>
<dbReference type="EMBL" id="KV784405">
    <property type="protein sequence ID" value="OEU06638.1"/>
    <property type="molecule type" value="Genomic_DNA"/>
</dbReference>
<keyword evidence="3" id="KW-1185">Reference proteome</keyword>
<evidence type="ECO:0000256" key="1">
    <source>
        <dbReference type="SAM" id="MobiDB-lite"/>
    </source>
</evidence>
<protein>
    <submittedName>
        <fullName evidence="2">Uncharacterized protein</fullName>
    </submittedName>
</protein>
<dbReference type="KEGG" id="fcy:FRACYDRAFT_254189"/>
<organism evidence="2 3">
    <name type="scientific">Fragilariopsis cylindrus CCMP1102</name>
    <dbReference type="NCBI Taxonomy" id="635003"/>
    <lineage>
        <taxon>Eukaryota</taxon>
        <taxon>Sar</taxon>
        <taxon>Stramenopiles</taxon>
        <taxon>Ochrophyta</taxon>
        <taxon>Bacillariophyta</taxon>
        <taxon>Bacillariophyceae</taxon>
        <taxon>Bacillariophycidae</taxon>
        <taxon>Bacillariales</taxon>
        <taxon>Bacillariaceae</taxon>
        <taxon>Fragilariopsis</taxon>
    </lineage>
</organism>
<name>A0A1E7EL57_9STRA</name>
<dbReference type="AlphaFoldDB" id="A0A1E7EL57"/>